<feature type="transmembrane region" description="Helical" evidence="1">
    <location>
        <begin position="524"/>
        <end position="544"/>
    </location>
</feature>
<evidence type="ECO:0000256" key="1">
    <source>
        <dbReference type="SAM" id="Phobius"/>
    </source>
</evidence>
<gene>
    <name evidence="3" type="ORF">GE061_009433</name>
</gene>
<keyword evidence="1" id="KW-0812">Transmembrane</keyword>
<sequence length="704" mass="74892">MRNRFQMNPPATVLVGLAFLAGSNALPIGSGFAGISLAPGSLNSFYNQEVVIGNFPVNYGFSWTKDGTLEAGFRVETKINGRIVPLAIAVSGNTRDLRRTFKFEAGGRFLDSLSAVIYGDRDGLKWIVFNPSCVGLKTLHIVESVVGEVWALGAPAADAFFRLTWRKDNLDDLYDQEVISGDYSLKYGFSFGKDGNVATGFRILSKNGNKVMPVSFAVGGNVNDLRSTFKFEIGTRLTDSLSALLYGDRDGLRWVSSIWLPVENQGPVNGIGVSLEGNRANPVALSGGVGINDKVYQGRVDFDEHLELTRTNMIYLLVPINEKMRNSAIAILGFALVATCSSMPMVIDVGTGLDLTPGDTTFWRKDFVIGEQPIQVGLGWNKQDNTLAAGVKVTAESGKQLIPISAGLKGSINDIKSINYVVGANLEDTASIVLMGNGNNGIQYQLNGRVPVESNSVSSVGVSLVGGGEITDLENLSSVLTAGVGVGQQVIQGVVEFVGYEPSNVNLEFGANNKFYPIRKMNPATVAVFVLAFVATSLALPVGFNVGLDLKPGNTDFWKNDISIGGQKIQLGLGWNENGLLSAAAKMAVKVSDQLAEIPISAAITTSKDLQQIQYQVGSVYDDKLSAIVFKDTNGALQYQLNAKVPVKSEGSPVSAIGASLEGTGLYPTTLIGGVAVGKEVVQAKVDFVNYRPANVNVGIGADM</sequence>
<keyword evidence="1" id="KW-1133">Transmembrane helix</keyword>
<evidence type="ECO:0000313" key="4">
    <source>
        <dbReference type="Proteomes" id="UP000466442"/>
    </source>
</evidence>
<keyword evidence="1" id="KW-0472">Membrane</keyword>
<name>A0A8S9Y054_APOLU</name>
<reference evidence="3" key="1">
    <citation type="journal article" date="2021" name="Mol. Ecol. Resour.">
        <title>Apolygus lucorum genome provides insights into omnivorousness and mesophyll feeding.</title>
        <authorList>
            <person name="Liu Y."/>
            <person name="Liu H."/>
            <person name="Wang H."/>
            <person name="Huang T."/>
            <person name="Liu B."/>
            <person name="Yang B."/>
            <person name="Yin L."/>
            <person name="Li B."/>
            <person name="Zhang Y."/>
            <person name="Zhang S."/>
            <person name="Jiang F."/>
            <person name="Zhang X."/>
            <person name="Ren Y."/>
            <person name="Wang B."/>
            <person name="Wang S."/>
            <person name="Lu Y."/>
            <person name="Wu K."/>
            <person name="Fan W."/>
            <person name="Wang G."/>
        </authorList>
    </citation>
    <scope>NUCLEOTIDE SEQUENCE</scope>
    <source>
        <strain evidence="3">12Hb</strain>
    </source>
</reference>
<dbReference type="EMBL" id="WIXP02000002">
    <property type="protein sequence ID" value="KAF6214690.1"/>
    <property type="molecule type" value="Genomic_DNA"/>
</dbReference>
<proteinExistence type="predicted"/>
<organism evidence="3 4">
    <name type="scientific">Apolygus lucorum</name>
    <name type="common">Small green plant bug</name>
    <name type="synonym">Lygocoris lucorum</name>
    <dbReference type="NCBI Taxonomy" id="248454"/>
    <lineage>
        <taxon>Eukaryota</taxon>
        <taxon>Metazoa</taxon>
        <taxon>Ecdysozoa</taxon>
        <taxon>Arthropoda</taxon>
        <taxon>Hexapoda</taxon>
        <taxon>Insecta</taxon>
        <taxon>Pterygota</taxon>
        <taxon>Neoptera</taxon>
        <taxon>Paraneoptera</taxon>
        <taxon>Hemiptera</taxon>
        <taxon>Heteroptera</taxon>
        <taxon>Panheteroptera</taxon>
        <taxon>Cimicomorpha</taxon>
        <taxon>Miridae</taxon>
        <taxon>Mirini</taxon>
        <taxon>Apolygus</taxon>
    </lineage>
</organism>
<evidence type="ECO:0000313" key="3">
    <source>
        <dbReference type="EMBL" id="KAF6214690.1"/>
    </source>
</evidence>
<keyword evidence="2" id="KW-0732">Signal</keyword>
<dbReference type="Proteomes" id="UP000466442">
    <property type="component" value="Unassembled WGS sequence"/>
</dbReference>
<protein>
    <submittedName>
        <fullName evidence="3">Uncharacterized protein</fullName>
    </submittedName>
</protein>
<keyword evidence="4" id="KW-1185">Reference proteome</keyword>
<feature type="signal peptide" evidence="2">
    <location>
        <begin position="1"/>
        <end position="25"/>
    </location>
</feature>
<comment type="caution">
    <text evidence="3">The sequence shown here is derived from an EMBL/GenBank/DDBJ whole genome shotgun (WGS) entry which is preliminary data.</text>
</comment>
<evidence type="ECO:0000256" key="2">
    <source>
        <dbReference type="SAM" id="SignalP"/>
    </source>
</evidence>
<feature type="chain" id="PRO_5035752381" evidence="2">
    <location>
        <begin position="26"/>
        <end position="704"/>
    </location>
</feature>
<dbReference type="AlphaFoldDB" id="A0A8S9Y054"/>
<accession>A0A8S9Y054</accession>